<organism evidence="1 2">
    <name type="scientific">Paraconexibacter algicola</name>
    <dbReference type="NCBI Taxonomy" id="2133960"/>
    <lineage>
        <taxon>Bacteria</taxon>
        <taxon>Bacillati</taxon>
        <taxon>Actinomycetota</taxon>
        <taxon>Thermoleophilia</taxon>
        <taxon>Solirubrobacterales</taxon>
        <taxon>Paraconexibacteraceae</taxon>
        <taxon>Paraconexibacter</taxon>
    </lineage>
</organism>
<dbReference type="OrthoDB" id="9925386at2"/>
<evidence type="ECO:0000313" key="1">
    <source>
        <dbReference type="EMBL" id="PTL58919.1"/>
    </source>
</evidence>
<dbReference type="AlphaFoldDB" id="A0A2T4UI82"/>
<dbReference type="EMBL" id="PYYB01000001">
    <property type="protein sequence ID" value="PTL58919.1"/>
    <property type="molecule type" value="Genomic_DNA"/>
</dbReference>
<gene>
    <name evidence="1" type="ORF">C7Y72_04265</name>
</gene>
<sequence length="94" mass="10162">MLILHLVINALARRKLAARQITSAEAEQIVANGPLVVPNPAARVPGSLFAIGPTDAARILTIVLQPDEASATTWHVMTGWDASPRQVRAFQSRR</sequence>
<dbReference type="RefSeq" id="WP_107567356.1">
    <property type="nucleotide sequence ID" value="NZ_PYYB01000001.1"/>
</dbReference>
<evidence type="ECO:0000313" key="2">
    <source>
        <dbReference type="Proteomes" id="UP000240739"/>
    </source>
</evidence>
<keyword evidence="2" id="KW-1185">Reference proteome</keyword>
<reference evidence="1 2" key="1">
    <citation type="submission" date="2018-03" db="EMBL/GenBank/DDBJ databases">
        <title>Aquarubrobacter algicola gen. nov., sp. nov., a novel actinobacterium isolated from shallow eutrophic lake during the end of cyanobacterial harmful algal blooms.</title>
        <authorList>
            <person name="Chun S.J."/>
        </authorList>
    </citation>
    <scope>NUCLEOTIDE SEQUENCE [LARGE SCALE GENOMIC DNA]</scope>
    <source>
        <strain evidence="1 2">Seoho-28</strain>
    </source>
</reference>
<evidence type="ECO:0008006" key="3">
    <source>
        <dbReference type="Google" id="ProtNLM"/>
    </source>
</evidence>
<comment type="caution">
    <text evidence="1">The sequence shown here is derived from an EMBL/GenBank/DDBJ whole genome shotgun (WGS) entry which is preliminary data.</text>
</comment>
<name>A0A2T4UI82_9ACTN</name>
<accession>A0A2T4UI82</accession>
<proteinExistence type="predicted"/>
<dbReference type="Proteomes" id="UP000240739">
    <property type="component" value="Unassembled WGS sequence"/>
</dbReference>
<protein>
    <recommendedName>
        <fullName evidence="3">DUF4258 domain-containing protein</fullName>
    </recommendedName>
</protein>